<evidence type="ECO:0000313" key="2">
    <source>
        <dbReference type="EMBL" id="KAK4755818.1"/>
    </source>
</evidence>
<sequence>MRMSRIDSFPRKATTMEDDKKRKRGRNNHDNRQDIEDITHFLPKRPRLKHKVYLKGLQESLSTKNEITESIRQFSLIKPSSTTRTIVYWPTHYHHFYCATPDYFSSINQQLVPAMIAPTTKQCIFPINLPIQPFKPQHTINHSSSLFGQQPCAYLNNVSTRTDITDLTVEPIISINSNDKYDQIYDSLKACIDSNTTNSTITKCATPTTQDFAAFTYLNEVQSPQPVQEPQSVSSSPPPSVYFELLSIPDAGDWRSSTELHVMLSFLRFFFYWILPINSPCCPGSGGIQFAQCRNKVAKVSA</sequence>
<gene>
    <name evidence="2" type="ORF">SAY87_009575</name>
</gene>
<protein>
    <submittedName>
        <fullName evidence="2">Uncharacterized protein</fullName>
    </submittedName>
</protein>
<evidence type="ECO:0000256" key="1">
    <source>
        <dbReference type="SAM" id="MobiDB-lite"/>
    </source>
</evidence>
<dbReference type="Proteomes" id="UP001345219">
    <property type="component" value="Chromosome 8"/>
</dbReference>
<keyword evidence="3" id="KW-1185">Reference proteome</keyword>
<dbReference type="AlphaFoldDB" id="A0AAN7JVW0"/>
<accession>A0AAN7JVW0</accession>
<feature type="compositionally biased region" description="Basic and acidic residues" evidence="1">
    <location>
        <begin position="1"/>
        <end position="20"/>
    </location>
</feature>
<organism evidence="2 3">
    <name type="scientific">Trapa incisa</name>
    <dbReference type="NCBI Taxonomy" id="236973"/>
    <lineage>
        <taxon>Eukaryota</taxon>
        <taxon>Viridiplantae</taxon>
        <taxon>Streptophyta</taxon>
        <taxon>Embryophyta</taxon>
        <taxon>Tracheophyta</taxon>
        <taxon>Spermatophyta</taxon>
        <taxon>Magnoliopsida</taxon>
        <taxon>eudicotyledons</taxon>
        <taxon>Gunneridae</taxon>
        <taxon>Pentapetalae</taxon>
        <taxon>rosids</taxon>
        <taxon>malvids</taxon>
        <taxon>Myrtales</taxon>
        <taxon>Lythraceae</taxon>
        <taxon>Trapa</taxon>
    </lineage>
</organism>
<reference evidence="2 3" key="1">
    <citation type="journal article" date="2023" name="Hortic Res">
        <title>Pangenome of water caltrop reveals structural variations and asymmetric subgenome divergence after allopolyploidization.</title>
        <authorList>
            <person name="Zhang X."/>
            <person name="Chen Y."/>
            <person name="Wang L."/>
            <person name="Yuan Y."/>
            <person name="Fang M."/>
            <person name="Shi L."/>
            <person name="Lu R."/>
            <person name="Comes H.P."/>
            <person name="Ma Y."/>
            <person name="Chen Y."/>
            <person name="Huang G."/>
            <person name="Zhou Y."/>
            <person name="Zheng Z."/>
            <person name="Qiu Y."/>
        </authorList>
    </citation>
    <scope>NUCLEOTIDE SEQUENCE [LARGE SCALE GENOMIC DNA]</scope>
    <source>
        <tissue evidence="2">Roots</tissue>
    </source>
</reference>
<proteinExistence type="predicted"/>
<dbReference type="EMBL" id="JAXIOK010000014">
    <property type="protein sequence ID" value="KAK4755818.1"/>
    <property type="molecule type" value="Genomic_DNA"/>
</dbReference>
<feature type="region of interest" description="Disordered" evidence="1">
    <location>
        <begin position="1"/>
        <end position="32"/>
    </location>
</feature>
<comment type="caution">
    <text evidence="2">The sequence shown here is derived from an EMBL/GenBank/DDBJ whole genome shotgun (WGS) entry which is preliminary data.</text>
</comment>
<evidence type="ECO:0000313" key="3">
    <source>
        <dbReference type="Proteomes" id="UP001345219"/>
    </source>
</evidence>
<name>A0AAN7JVW0_9MYRT</name>